<evidence type="ECO:0000259" key="2">
    <source>
        <dbReference type="Pfam" id="PF01979"/>
    </source>
</evidence>
<protein>
    <submittedName>
        <fullName evidence="3">Amidohydrolase</fullName>
    </submittedName>
</protein>
<dbReference type="RefSeq" id="WP_107012701.1">
    <property type="nucleotide sequence ID" value="NZ_CP028136.1"/>
</dbReference>
<dbReference type="InterPro" id="IPR051781">
    <property type="entry name" value="Metallo-dep_Hydrolase"/>
</dbReference>
<dbReference type="PANTHER" id="PTHR43135">
    <property type="entry name" value="ALPHA-D-RIBOSE 1-METHYLPHOSPHONATE 5-TRIPHOSPHATE DIPHOSPHATASE"/>
    <property type="match status" value="1"/>
</dbReference>
<dbReference type="Gene3D" id="2.30.40.10">
    <property type="entry name" value="Urease, subunit C, domain 1"/>
    <property type="match status" value="2"/>
</dbReference>
<dbReference type="SUPFAM" id="SSF51556">
    <property type="entry name" value="Metallo-dependent hydrolases"/>
    <property type="match status" value="2"/>
</dbReference>
<evidence type="ECO:0000313" key="4">
    <source>
        <dbReference type="Proteomes" id="UP000241507"/>
    </source>
</evidence>
<dbReference type="PANTHER" id="PTHR43135:SF3">
    <property type="entry name" value="ALPHA-D-RIBOSE 1-METHYLPHOSPHONATE 5-TRIPHOSPHATE DIPHOSPHATASE"/>
    <property type="match status" value="1"/>
</dbReference>
<dbReference type="OrthoDB" id="9802793at2"/>
<sequence length="990" mass="110484">MKLKLLILGVILCAFSANAQDYFPKNNGVKMRHTNYTVFKNAKIHVDPKTVIENGMFSIKNGKIVTVGKSINVPANSIIIDLKGKEVYPSYIDLYSDFGIEKPKKAQGGGEPQYDAGREGYYWNDHIRPETDAVSHFNYDSKAAESFQKAGFGVVNTHMPDGIIRGTGMLVALTPDVSEGDRILDERSGQYLSFEKSVQSNQVYPTSIMGVMALIRQAYLDAKWYAGGNADNTDLALEALNENKNLTQIFVTDNLLNELRADKVGDEFGIQYVIVGSGNEYQRLDEVKASNATYIIPLKFPDAYDVEDPYMANYVSLEEMKEWNQAPANLKMLQEKGVPFTLTTHSINPEKDFRSNLIKAVEYGLPKDAALAALTTVPAQTIGKSGKIGVLKEGAWANFIITSGDYFDKETTLFENWVQGKRKILQSMDVTDITGDYNLSLNGKDYSLKISGEPIKPKVEVTMDDKKIGSKLTFENNWMNLLLSSPDTTKTEFLRLVADVPSKTDRISGKAILPDGKETSFTAVKTSPAIEKEKNEKDKKQDLHELVPVTYPNKAYGFKDLPAQQDLLFKNATVWTSEENPVLENTDVLVKDGKIAKIGKDLNAGRAKVIDATGKYLTAGIIDEHSHIAASSINEAGHNSSAEVQMEDVVDPTDIAIYRDLAGGVTTIQLLHGSANPIGGQSAILKLKWGKSAKEMTFEQAAPFIKFALGENVKQSNWGSHSRFPQTRMGVEQVFIDYFSRAKAYETEKKNNPNYRKDLEMETLVQILNGERFITSHSYVQSEINMLMKVAEQFGFRVNTFTHILEGYKVADKMKEHGAGASTFSDWWAYKYEVNDAIPYNASIMNEVGLTVAINSDDAEMSRRLNQEAAKSVKYGGMSESDAWKMVTINPAKLLHIDDYVGSIKEGKMADLVLWNANPLSVYAKPEKTMIEGVVYFDVERDQQLRERIRKERNELIGQMLEAKNSGLKTQPVMKKEKERVHCDLLGNIQ</sequence>
<dbReference type="EMBL" id="CP028136">
    <property type="protein sequence ID" value="AVR45926.1"/>
    <property type="molecule type" value="Genomic_DNA"/>
</dbReference>
<dbReference type="SUPFAM" id="SSF51338">
    <property type="entry name" value="Composite domain of metallo-dependent hydrolases"/>
    <property type="match status" value="2"/>
</dbReference>
<dbReference type="GO" id="GO:0016810">
    <property type="term" value="F:hydrolase activity, acting on carbon-nitrogen (but not peptide) bonds"/>
    <property type="evidence" value="ECO:0007669"/>
    <property type="project" value="InterPro"/>
</dbReference>
<keyword evidence="3" id="KW-0378">Hydrolase</keyword>
<dbReference type="InterPro" id="IPR006680">
    <property type="entry name" value="Amidohydro-rel"/>
</dbReference>
<evidence type="ECO:0000313" key="3">
    <source>
        <dbReference type="EMBL" id="AVR45926.1"/>
    </source>
</evidence>
<gene>
    <name evidence="3" type="ORF">C7S20_12050</name>
</gene>
<name>A0A2R3Z6L8_9FLAO</name>
<dbReference type="Proteomes" id="UP000241507">
    <property type="component" value="Chromosome"/>
</dbReference>
<dbReference type="InterPro" id="IPR011059">
    <property type="entry name" value="Metal-dep_hydrolase_composite"/>
</dbReference>
<reference evidence="4" key="1">
    <citation type="submission" date="2018-03" db="EMBL/GenBank/DDBJ databases">
        <title>Gramella fulva sp. nov., isolated from a dry surface of tidal flat.</title>
        <authorList>
            <person name="Hwang S.H."/>
            <person name="Hwang W.M."/>
            <person name="Kang K."/>
            <person name="Ahn T.-Y."/>
        </authorList>
    </citation>
    <scope>NUCLEOTIDE SEQUENCE [LARGE SCALE GENOMIC DNA]</scope>
    <source>
        <strain evidence="4">SH35</strain>
    </source>
</reference>
<dbReference type="AlphaFoldDB" id="A0A2R3Z6L8"/>
<feature type="chain" id="PRO_5015336791" evidence="1">
    <location>
        <begin position="20"/>
        <end position="990"/>
    </location>
</feature>
<feature type="signal peptide" evidence="1">
    <location>
        <begin position="1"/>
        <end position="19"/>
    </location>
</feature>
<dbReference type="CDD" id="cd01309">
    <property type="entry name" value="Met_dep_hydrolase_C"/>
    <property type="match status" value="1"/>
</dbReference>
<dbReference type="Pfam" id="PF01979">
    <property type="entry name" value="Amidohydro_1"/>
    <property type="match status" value="1"/>
</dbReference>
<accession>A0A2R3Z6L8</accession>
<keyword evidence="1" id="KW-0732">Signal</keyword>
<keyword evidence="4" id="KW-1185">Reference proteome</keyword>
<feature type="domain" description="Amidohydrolase-related" evidence="2">
    <location>
        <begin position="845"/>
        <end position="933"/>
    </location>
</feature>
<proteinExistence type="predicted"/>
<dbReference type="Gene3D" id="3.20.20.140">
    <property type="entry name" value="Metal-dependent hydrolases"/>
    <property type="match status" value="2"/>
</dbReference>
<evidence type="ECO:0000256" key="1">
    <source>
        <dbReference type="SAM" id="SignalP"/>
    </source>
</evidence>
<dbReference type="InterPro" id="IPR032466">
    <property type="entry name" value="Metal_Hydrolase"/>
</dbReference>
<organism evidence="3 4">
    <name type="scientific">Christiangramia fulva</name>
    <dbReference type="NCBI Taxonomy" id="2126553"/>
    <lineage>
        <taxon>Bacteria</taxon>
        <taxon>Pseudomonadati</taxon>
        <taxon>Bacteroidota</taxon>
        <taxon>Flavobacteriia</taxon>
        <taxon>Flavobacteriales</taxon>
        <taxon>Flavobacteriaceae</taxon>
        <taxon>Christiangramia</taxon>
    </lineage>
</organism>
<dbReference type="KEGG" id="grs:C7S20_12050"/>